<dbReference type="VEuPathDB" id="FungiDB:MYCFIDRAFT_173911"/>
<accession>M2Z5E8</accession>
<feature type="region of interest" description="Disordered" evidence="1">
    <location>
        <begin position="1"/>
        <end position="20"/>
    </location>
</feature>
<organism evidence="2 3">
    <name type="scientific">Pseudocercospora fijiensis (strain CIRAD86)</name>
    <name type="common">Black leaf streak disease fungus</name>
    <name type="synonym">Mycosphaerella fijiensis</name>
    <dbReference type="NCBI Taxonomy" id="383855"/>
    <lineage>
        <taxon>Eukaryota</taxon>
        <taxon>Fungi</taxon>
        <taxon>Dikarya</taxon>
        <taxon>Ascomycota</taxon>
        <taxon>Pezizomycotina</taxon>
        <taxon>Dothideomycetes</taxon>
        <taxon>Dothideomycetidae</taxon>
        <taxon>Mycosphaerellales</taxon>
        <taxon>Mycosphaerellaceae</taxon>
        <taxon>Pseudocercospora</taxon>
    </lineage>
</organism>
<evidence type="ECO:0000313" key="3">
    <source>
        <dbReference type="Proteomes" id="UP000016932"/>
    </source>
</evidence>
<dbReference type="GeneID" id="19333091"/>
<name>M2Z5E8_PSEFD</name>
<dbReference type="EMBL" id="KB446557">
    <property type="protein sequence ID" value="EME85040.1"/>
    <property type="molecule type" value="Genomic_DNA"/>
</dbReference>
<evidence type="ECO:0000313" key="2">
    <source>
        <dbReference type="EMBL" id="EME85040.1"/>
    </source>
</evidence>
<sequence>MPHQRPFISLKSLEPNSPNTEAIDKASTVEEPNSFKLLRAYQARLNEYINKGGKSSTIYGTSRTISKGVMPTKQQVFQKPAAKAVEDLKTARAGAKAEKRDVTLTGDAAEDEELKQVYERKLTRWNLCHHEPGNSISDECTRFPYTVVCRMSRQPVEQPLYTTPRLYYKFVSK</sequence>
<evidence type="ECO:0000256" key="1">
    <source>
        <dbReference type="SAM" id="MobiDB-lite"/>
    </source>
</evidence>
<dbReference type="KEGG" id="pfj:MYCFIDRAFT_173911"/>
<dbReference type="OrthoDB" id="10617949at2759"/>
<proteinExistence type="predicted"/>
<dbReference type="RefSeq" id="XP_007925534.1">
    <property type="nucleotide sequence ID" value="XM_007927343.1"/>
</dbReference>
<gene>
    <name evidence="2" type="ORF">MYCFIDRAFT_173911</name>
</gene>
<keyword evidence="3" id="KW-1185">Reference proteome</keyword>
<dbReference type="AlphaFoldDB" id="M2Z5E8"/>
<reference evidence="2 3" key="1">
    <citation type="journal article" date="2012" name="PLoS Pathog.">
        <title>Diverse lifestyles and strategies of plant pathogenesis encoded in the genomes of eighteen Dothideomycetes fungi.</title>
        <authorList>
            <person name="Ohm R.A."/>
            <person name="Feau N."/>
            <person name="Henrissat B."/>
            <person name="Schoch C.L."/>
            <person name="Horwitz B.A."/>
            <person name="Barry K.W."/>
            <person name="Condon B.J."/>
            <person name="Copeland A.C."/>
            <person name="Dhillon B."/>
            <person name="Glaser F."/>
            <person name="Hesse C.N."/>
            <person name="Kosti I."/>
            <person name="LaButti K."/>
            <person name="Lindquist E.A."/>
            <person name="Lucas S."/>
            <person name="Salamov A.A."/>
            <person name="Bradshaw R.E."/>
            <person name="Ciuffetti L."/>
            <person name="Hamelin R.C."/>
            <person name="Kema G.H.J."/>
            <person name="Lawrence C."/>
            <person name="Scott J.A."/>
            <person name="Spatafora J.W."/>
            <person name="Turgeon B.G."/>
            <person name="de Wit P.J.G.M."/>
            <person name="Zhong S."/>
            <person name="Goodwin S.B."/>
            <person name="Grigoriev I.V."/>
        </authorList>
    </citation>
    <scope>NUCLEOTIDE SEQUENCE [LARGE SCALE GENOMIC DNA]</scope>
    <source>
        <strain evidence="2 3">CIRAD86</strain>
    </source>
</reference>
<dbReference type="Proteomes" id="UP000016932">
    <property type="component" value="Unassembled WGS sequence"/>
</dbReference>
<protein>
    <submittedName>
        <fullName evidence="2">Uncharacterized protein</fullName>
    </submittedName>
</protein>
<dbReference type="HOGENOM" id="CLU_1548293_0_0_1"/>